<organism evidence="4 5">
    <name type="scientific">Tepidiforma bonchosmolovskayae</name>
    <dbReference type="NCBI Taxonomy" id="2601677"/>
    <lineage>
        <taxon>Bacteria</taxon>
        <taxon>Bacillati</taxon>
        <taxon>Chloroflexota</taxon>
        <taxon>Tepidiformia</taxon>
        <taxon>Tepidiformales</taxon>
        <taxon>Tepidiformaceae</taxon>
        <taxon>Tepidiforma</taxon>
    </lineage>
</organism>
<evidence type="ECO:0000259" key="3">
    <source>
        <dbReference type="Pfam" id="PF17863"/>
    </source>
</evidence>
<proteinExistence type="predicted"/>
<feature type="compositionally biased region" description="Pro residues" evidence="1">
    <location>
        <begin position="1"/>
        <end position="12"/>
    </location>
</feature>
<feature type="domain" description="ChlI/MoxR AAA lid" evidence="3">
    <location>
        <begin position="330"/>
        <end position="395"/>
    </location>
</feature>
<dbReference type="PANTHER" id="PTHR42759">
    <property type="entry name" value="MOXR FAMILY PROTEIN"/>
    <property type="match status" value="1"/>
</dbReference>
<keyword evidence="5" id="KW-1185">Reference proteome</keyword>
<evidence type="ECO:0000313" key="5">
    <source>
        <dbReference type="Proteomes" id="UP000326331"/>
    </source>
</evidence>
<reference evidence="4 5" key="1">
    <citation type="submission" date="2019-10" db="EMBL/GenBank/DDBJ databases">
        <title>Thermopilla bonchosmolovskayae gen. nov., sp. nov., a moderately thermophilic Chloroflexi bacterium from a Chukotka hot spring (Arctic, Russia), representing a novel classis Thermopillaia, which include previously uncultivated lineage OLB14.</title>
        <authorList>
            <person name="Kochetkova T.V."/>
            <person name="Zayulina K.S."/>
            <person name="Zhigarkov V.S."/>
            <person name="Minaev N.V."/>
            <person name="Novikov A."/>
            <person name="Toshchakov S.V."/>
            <person name="Elcheninov A.G."/>
            <person name="Kublanov I.V."/>
        </authorList>
    </citation>
    <scope>NUCLEOTIDE SEQUENCE [LARGE SCALE GENOMIC DNA]</scope>
    <source>
        <strain evidence="4 5">3753O</strain>
    </source>
</reference>
<feature type="region of interest" description="Disordered" evidence="1">
    <location>
        <begin position="1"/>
        <end position="56"/>
    </location>
</feature>
<dbReference type="Gene3D" id="1.10.8.80">
    <property type="entry name" value="Magnesium chelatase subunit I, C-Terminal domain"/>
    <property type="match status" value="1"/>
</dbReference>
<dbReference type="EMBL" id="CP042829">
    <property type="protein sequence ID" value="QFG03428.1"/>
    <property type="molecule type" value="Genomic_DNA"/>
</dbReference>
<dbReference type="PANTHER" id="PTHR42759:SF1">
    <property type="entry name" value="MAGNESIUM-CHELATASE SUBUNIT CHLD"/>
    <property type="match status" value="1"/>
</dbReference>
<gene>
    <name evidence="4" type="ORF">Tbon_08995</name>
</gene>
<sequence length="404" mass="43317">MSSPPAPQPANAPAPSSTTAPAGSGPSASPAPASTSRPRRPRSTTDPPRRRESAHPPALPAARLQYGHPVAPEPAVPPGASALPPAAALAADTLARVRAEVHRVIIGQDRLIDRLLIGLLCNGHILVEGVPGLAKSLTVSTLARALDLHAVRIQFTPDLLPADLVGTEVFNARDGQFTIRKGPIFANFVLADEINRAPAKVQSALLEAMQERQVTIGGQTFPLDDPFLVITTQNPIEQEGTYPLPEAQLDRFLLKVRVDYPSRAEERQVLELSLAPEPPRVGVVASRQSILDARAAVHEVALDDAIRDYITQLVAATRRPADYRLPDLQPLIAFGASPRASISLALAARAHAFLHGRGYTTPDDVKAVAHEALRHRIITTYEADARELTPDDLIDRLLEGVDVP</sequence>
<feature type="domain" description="ATPase AAA-3" evidence="2">
    <location>
        <begin position="124"/>
        <end position="254"/>
    </location>
</feature>
<dbReference type="InterPro" id="IPR050764">
    <property type="entry name" value="CbbQ/NirQ/NorQ/GpvN"/>
</dbReference>
<dbReference type="Gene3D" id="3.40.50.300">
    <property type="entry name" value="P-loop containing nucleotide triphosphate hydrolases"/>
    <property type="match status" value="1"/>
</dbReference>
<dbReference type="InterPro" id="IPR041628">
    <property type="entry name" value="ChlI/MoxR_AAA_lid"/>
</dbReference>
<dbReference type="Pfam" id="PF17863">
    <property type="entry name" value="AAA_lid_2"/>
    <property type="match status" value="1"/>
</dbReference>
<dbReference type="Pfam" id="PF07726">
    <property type="entry name" value="AAA_3"/>
    <property type="match status" value="1"/>
</dbReference>
<dbReference type="InterPro" id="IPR011703">
    <property type="entry name" value="ATPase_AAA-3"/>
</dbReference>
<feature type="compositionally biased region" description="Low complexity" evidence="1">
    <location>
        <begin position="13"/>
        <end position="36"/>
    </location>
</feature>
<evidence type="ECO:0000256" key="1">
    <source>
        <dbReference type="SAM" id="MobiDB-lite"/>
    </source>
</evidence>
<evidence type="ECO:0000259" key="2">
    <source>
        <dbReference type="Pfam" id="PF07726"/>
    </source>
</evidence>
<name>A0ABX6C2X8_9CHLR</name>
<dbReference type="InterPro" id="IPR027417">
    <property type="entry name" value="P-loop_NTPase"/>
</dbReference>
<dbReference type="SUPFAM" id="SSF52540">
    <property type="entry name" value="P-loop containing nucleoside triphosphate hydrolases"/>
    <property type="match status" value="1"/>
</dbReference>
<dbReference type="Proteomes" id="UP000326331">
    <property type="component" value="Chromosome"/>
</dbReference>
<dbReference type="CDD" id="cd00009">
    <property type="entry name" value="AAA"/>
    <property type="match status" value="1"/>
</dbReference>
<accession>A0ABX6C2X8</accession>
<protein>
    <submittedName>
        <fullName evidence="4">MoxR family ATPase</fullName>
    </submittedName>
</protein>
<evidence type="ECO:0000313" key="4">
    <source>
        <dbReference type="EMBL" id="QFG03428.1"/>
    </source>
</evidence>